<evidence type="ECO:0000256" key="2">
    <source>
        <dbReference type="SAM" id="MobiDB-lite"/>
    </source>
</evidence>
<dbReference type="PROSITE" id="PS50176">
    <property type="entry name" value="ARM_REPEAT"/>
    <property type="match status" value="1"/>
</dbReference>
<feature type="domain" description="BTB" evidence="3">
    <location>
        <begin position="688"/>
        <end position="744"/>
    </location>
</feature>
<dbReference type="OMA" id="NCCTEGG"/>
<evidence type="ECO:0000313" key="4">
    <source>
        <dbReference type="EnsemblMetazoa" id="XP_003424119"/>
    </source>
</evidence>
<feature type="region of interest" description="Disordered" evidence="2">
    <location>
        <begin position="369"/>
        <end position="448"/>
    </location>
</feature>
<dbReference type="PANTHER" id="PTHR23312:SF8">
    <property type="entry name" value="ARMADILLO REPEAT-CONTAINING PROTEIN 5"/>
    <property type="match status" value="1"/>
</dbReference>
<dbReference type="OrthoDB" id="6086604at2759"/>
<evidence type="ECO:0000313" key="5">
    <source>
        <dbReference type="Proteomes" id="UP000002358"/>
    </source>
</evidence>
<protein>
    <recommendedName>
        <fullName evidence="3">BTB domain-containing protein</fullName>
    </recommendedName>
</protein>
<dbReference type="InterPro" id="IPR011989">
    <property type="entry name" value="ARM-like"/>
</dbReference>
<evidence type="ECO:0000256" key="1">
    <source>
        <dbReference type="PROSITE-ProRule" id="PRU00259"/>
    </source>
</evidence>
<organism evidence="4 5">
    <name type="scientific">Nasonia vitripennis</name>
    <name type="common">Parasitic wasp</name>
    <dbReference type="NCBI Taxonomy" id="7425"/>
    <lineage>
        <taxon>Eukaryota</taxon>
        <taxon>Metazoa</taxon>
        <taxon>Ecdysozoa</taxon>
        <taxon>Arthropoda</taxon>
        <taxon>Hexapoda</taxon>
        <taxon>Insecta</taxon>
        <taxon>Pterygota</taxon>
        <taxon>Neoptera</taxon>
        <taxon>Endopterygota</taxon>
        <taxon>Hymenoptera</taxon>
        <taxon>Apocrita</taxon>
        <taxon>Proctotrupomorpha</taxon>
        <taxon>Chalcidoidea</taxon>
        <taxon>Pteromalidae</taxon>
        <taxon>Pteromalinae</taxon>
        <taxon>Nasonia</taxon>
    </lineage>
</organism>
<dbReference type="SUPFAM" id="SSF48371">
    <property type="entry name" value="ARM repeat"/>
    <property type="match status" value="2"/>
</dbReference>
<dbReference type="SMR" id="A0A7M7GFT4"/>
<dbReference type="InterPro" id="IPR016024">
    <property type="entry name" value="ARM-type_fold"/>
</dbReference>
<feature type="compositionally biased region" description="Acidic residues" evidence="2">
    <location>
        <begin position="432"/>
        <end position="442"/>
    </location>
</feature>
<dbReference type="Pfam" id="PF24768">
    <property type="entry name" value="ARM_ARMC5"/>
    <property type="match status" value="1"/>
</dbReference>
<accession>A0A7M7GFT4</accession>
<dbReference type="SMART" id="SM00185">
    <property type="entry name" value="ARM"/>
    <property type="match status" value="4"/>
</dbReference>
<dbReference type="PANTHER" id="PTHR23312">
    <property type="entry name" value="ARMC5 ARMADILLO REPEAT-CONTAINING -RELATED"/>
    <property type="match status" value="1"/>
</dbReference>
<keyword evidence="5" id="KW-1185">Reference proteome</keyword>
<reference evidence="4" key="1">
    <citation type="submission" date="2021-01" db="UniProtKB">
        <authorList>
            <consortium name="EnsemblMetazoa"/>
        </authorList>
    </citation>
    <scope>IDENTIFICATION</scope>
</reference>
<dbReference type="SUPFAM" id="SSF54695">
    <property type="entry name" value="POZ domain"/>
    <property type="match status" value="1"/>
</dbReference>
<dbReference type="InterPro" id="IPR011333">
    <property type="entry name" value="SKP1/BTB/POZ_sf"/>
</dbReference>
<name>A0A7M7GFT4_NASVI</name>
<sequence length="856" mass="95962">MSSELEKADSHTLVELKKHVKANAKAHILSCLTRLKGDSQCCKRFVKAGGLDLLVQLLRFQDSKIMNASLSILANLCLNSDARQQVRDTNITFNTIWILKNLKMSENLQCRACRLIGNLADCSWHAKAFYDAGVVSVLHDIIKNKANVPTYLMAIRAVRNIWSMCDSSRRKIIESDIIRAITAIFIDVGKKLHEMKLMDLAETCLKAMCAFLVGSNYECANQMLGEKDNEGFKTLVSLYETQNKLAIKCVYSLALIPECRPPLGDCDAVEVTVRLADTCSYYHHEIVASLCLFCREAVNRIRIRYCNGLQVMLDLLKKEENEQYHPALLHALAQFMYDDESILIMVKNGLLDILGNKLQILAIEAPVESEEISTPRKRSGDRSPYRKVDAKYNRTSSGRFSLDYQQDDWSPRSARSGSSTPPSTPPMKLFEDIENSDDENGEENYSPVCSDNEWAENEPQEEIESLNSFNSTTIELEETQDCGKAGKNEANKHVGAWTLALLSRLSYLDDPIDKLADPAMIGPLATYIKCAKNPKASRILSRIVKNQAYLMPLIKQGFVFEAQNLSGSEQYTRHMCALAETGGAVGELQSILLRGQESHRVVTAVSIPFLIKSKELLRCLLKNHGALPLIFDILSKNEHTLYKEAIWSICQLADTLDVRPDALDKNQPIDNCLLSTMGCGMESHTKPSTVTFELDDGTTVDACRRVLCQRSDAFSAMLEGSFSESGKRRVKLKNTSKEGLNTLLLAANGSAFQNRTIESLLDAVLLADKFLMADVSELLTESSMSKLNHENFSRAWSWARNNDCHELKVCCVKSFLTTKMTRSERLRAFADFATCDSFKEFLDEVRDIITSVLAQR</sequence>
<dbReference type="AlphaFoldDB" id="A0A7M7GFT4"/>
<gene>
    <name evidence="4" type="primary">100680361</name>
</gene>
<dbReference type="EnsemblMetazoa" id="XM_003424071">
    <property type="protein sequence ID" value="XP_003424119"/>
    <property type="gene ID" value="LOC100680361"/>
</dbReference>
<dbReference type="InParanoid" id="A0A7M7GFT4"/>
<feature type="compositionally biased region" description="Low complexity" evidence="2">
    <location>
        <begin position="411"/>
        <end position="421"/>
    </location>
</feature>
<dbReference type="Gene3D" id="3.30.710.10">
    <property type="entry name" value="Potassium Channel Kv1.1, Chain A"/>
    <property type="match status" value="1"/>
</dbReference>
<dbReference type="InterPro" id="IPR000225">
    <property type="entry name" value="Armadillo"/>
</dbReference>
<dbReference type="GO" id="GO:0009653">
    <property type="term" value="P:anatomical structure morphogenesis"/>
    <property type="evidence" value="ECO:0007669"/>
    <property type="project" value="TreeGrafter"/>
</dbReference>
<dbReference type="PROSITE" id="PS50097">
    <property type="entry name" value="BTB"/>
    <property type="match status" value="1"/>
</dbReference>
<feature type="compositionally biased region" description="Polar residues" evidence="2">
    <location>
        <begin position="393"/>
        <end position="408"/>
    </location>
</feature>
<dbReference type="InterPro" id="IPR000210">
    <property type="entry name" value="BTB/POZ_dom"/>
</dbReference>
<dbReference type="Proteomes" id="UP000002358">
    <property type="component" value="Chromosome 2"/>
</dbReference>
<evidence type="ECO:0000259" key="3">
    <source>
        <dbReference type="PROSITE" id="PS50097"/>
    </source>
</evidence>
<feature type="repeat" description="ARM" evidence="1">
    <location>
        <begin position="49"/>
        <end position="91"/>
    </location>
</feature>
<dbReference type="InterPro" id="IPR055445">
    <property type="entry name" value="ARM_ARMC5"/>
</dbReference>
<proteinExistence type="predicted"/>
<dbReference type="KEGG" id="nvi:100680361"/>
<feature type="compositionally biased region" description="Basic and acidic residues" evidence="2">
    <location>
        <begin position="378"/>
        <end position="392"/>
    </location>
</feature>
<dbReference type="Gene3D" id="1.25.10.10">
    <property type="entry name" value="Leucine-rich Repeat Variant"/>
    <property type="match status" value="1"/>
</dbReference>
<dbReference type="FunCoup" id="A0A7M7GFT4">
    <property type="interactions" value="263"/>
</dbReference>
<dbReference type="Pfam" id="PF00651">
    <property type="entry name" value="BTB"/>
    <property type="match status" value="1"/>
</dbReference>
<dbReference type="GO" id="GO:0005829">
    <property type="term" value="C:cytosol"/>
    <property type="evidence" value="ECO:0007669"/>
    <property type="project" value="TreeGrafter"/>
</dbReference>